<dbReference type="EMBL" id="ML220113">
    <property type="protein sequence ID" value="TGZ83913.1"/>
    <property type="molecule type" value="Genomic_DNA"/>
</dbReference>
<protein>
    <submittedName>
        <fullName evidence="2">Uncharacterized protein</fullName>
    </submittedName>
</protein>
<evidence type="ECO:0000313" key="2">
    <source>
        <dbReference type="EMBL" id="TGZ83913.1"/>
    </source>
</evidence>
<dbReference type="InterPro" id="IPR035213">
    <property type="entry name" value="DUF5321"/>
</dbReference>
<feature type="region of interest" description="Disordered" evidence="1">
    <location>
        <begin position="64"/>
        <end position="86"/>
    </location>
</feature>
<dbReference type="Pfam" id="PF17254">
    <property type="entry name" value="DUF5321"/>
    <property type="match status" value="1"/>
</dbReference>
<proteinExistence type="predicted"/>
<feature type="region of interest" description="Disordered" evidence="1">
    <location>
        <begin position="222"/>
        <end position="265"/>
    </location>
</feature>
<sequence>MSSTSRIRPLFRPRGPPQPRHQISQFSTSLHPLSVSRSSAPSNPKPITEIPFLPRVFQPTTYIPSWSRRRQETPSPSSPSPTPTVPKAVVRRDWNPATFFIWIFLLIGSQAIHILRVKHDRAEYVRKSEARIGMLAEVVKRLQRGEKVDVKKVLGTGKQKDEVDWEQALKEIEEEDRLWNTRLAEQDEQAKEKAEPASNDAAVPEFVGSTSFLSPSFLKKWVKSPKPAETQEPEKESSLEKEDAPKNAEKKAPPKKRTAKDWEFL</sequence>
<reference evidence="2 3" key="1">
    <citation type="submission" date="2019-04" db="EMBL/GenBank/DDBJ databases">
        <title>Comparative genomics and transcriptomics to analyze fruiting body development in filamentous ascomycetes.</title>
        <authorList>
            <consortium name="DOE Joint Genome Institute"/>
            <person name="Lutkenhaus R."/>
            <person name="Traeger S."/>
            <person name="Breuer J."/>
            <person name="Kuo A."/>
            <person name="Lipzen A."/>
            <person name="Pangilinan J."/>
            <person name="Dilworth D."/>
            <person name="Sandor L."/>
            <person name="Poggeler S."/>
            <person name="Barry K."/>
            <person name="Grigoriev I.V."/>
            <person name="Nowrousian M."/>
        </authorList>
    </citation>
    <scope>NUCLEOTIDE SEQUENCE [LARGE SCALE GENOMIC DNA]</scope>
    <source>
        <strain evidence="2 3">CBS 389.68</strain>
    </source>
</reference>
<dbReference type="InParanoid" id="A0A4S2N470"/>
<organism evidence="2 3">
    <name type="scientific">Ascodesmis nigricans</name>
    <dbReference type="NCBI Taxonomy" id="341454"/>
    <lineage>
        <taxon>Eukaryota</taxon>
        <taxon>Fungi</taxon>
        <taxon>Dikarya</taxon>
        <taxon>Ascomycota</taxon>
        <taxon>Pezizomycotina</taxon>
        <taxon>Pezizomycetes</taxon>
        <taxon>Pezizales</taxon>
        <taxon>Ascodesmidaceae</taxon>
        <taxon>Ascodesmis</taxon>
    </lineage>
</organism>
<evidence type="ECO:0000256" key="1">
    <source>
        <dbReference type="SAM" id="MobiDB-lite"/>
    </source>
</evidence>
<evidence type="ECO:0000313" key="3">
    <source>
        <dbReference type="Proteomes" id="UP000298138"/>
    </source>
</evidence>
<feature type="compositionally biased region" description="Basic and acidic residues" evidence="1">
    <location>
        <begin position="232"/>
        <end position="252"/>
    </location>
</feature>
<dbReference type="OrthoDB" id="2253354at2759"/>
<feature type="region of interest" description="Disordered" evidence="1">
    <location>
        <begin position="1"/>
        <end position="51"/>
    </location>
</feature>
<name>A0A4S2N470_9PEZI</name>
<dbReference type="AlphaFoldDB" id="A0A4S2N470"/>
<gene>
    <name evidence="2" type="ORF">EX30DRAFT_369227</name>
</gene>
<accession>A0A4S2N470</accession>
<keyword evidence="3" id="KW-1185">Reference proteome</keyword>
<feature type="compositionally biased region" description="Polar residues" evidence="1">
    <location>
        <begin position="21"/>
        <end position="42"/>
    </location>
</feature>
<dbReference type="Proteomes" id="UP000298138">
    <property type="component" value="Unassembled WGS sequence"/>
</dbReference>